<organism evidence="2 3">
    <name type="scientific">Neolewinella antarctica</name>
    <dbReference type="NCBI Taxonomy" id="442734"/>
    <lineage>
        <taxon>Bacteria</taxon>
        <taxon>Pseudomonadati</taxon>
        <taxon>Bacteroidota</taxon>
        <taxon>Saprospiria</taxon>
        <taxon>Saprospirales</taxon>
        <taxon>Lewinellaceae</taxon>
        <taxon>Neolewinella</taxon>
    </lineage>
</organism>
<dbReference type="Proteomes" id="UP000770785">
    <property type="component" value="Unassembled WGS sequence"/>
</dbReference>
<dbReference type="RefSeq" id="WP_168037646.1">
    <property type="nucleotide sequence ID" value="NZ_JAATJH010000003.1"/>
</dbReference>
<sequence>MHIRLLLVLQLFMFGVADLVGQFTFVEADGIVRVDAESTGELGEWEKRSGIEGFIGDGYLEYTGGNKFNNPGTSLLSYKVRITTTGTYRIRWRSRITAPGERTEFNDSWLRVPDATLFYAEKADGSRVFPKGSGLMPVPEGSGSGGWFKVYQNRADQWTWQTSTNDNDPFDIYATFDAPGDYTVEISGRSKGHAIDRFVLARSGVASSLAEDLTQPESARATTSVISREAQPLRVAPNPATDHLTISLPDDLTAGSYQIVIHDFSGQQVHADTLTLRAGMTHRIRTEHLPPGAYALSVSSAGTLYRTKFTR</sequence>
<feature type="domain" description="Secretion system C-terminal sorting" evidence="1">
    <location>
        <begin position="237"/>
        <end position="305"/>
    </location>
</feature>
<name>A0ABX0XC88_9BACT</name>
<evidence type="ECO:0000259" key="1">
    <source>
        <dbReference type="Pfam" id="PF18962"/>
    </source>
</evidence>
<evidence type="ECO:0000313" key="3">
    <source>
        <dbReference type="Proteomes" id="UP000770785"/>
    </source>
</evidence>
<dbReference type="NCBIfam" id="TIGR04183">
    <property type="entry name" value="Por_Secre_tail"/>
    <property type="match status" value="1"/>
</dbReference>
<gene>
    <name evidence="2" type="ORF">GGR27_002401</name>
</gene>
<evidence type="ECO:0000313" key="2">
    <source>
        <dbReference type="EMBL" id="NJC26891.1"/>
    </source>
</evidence>
<accession>A0ABX0XC88</accession>
<comment type="caution">
    <text evidence="2">The sequence shown here is derived from an EMBL/GenBank/DDBJ whole genome shotgun (WGS) entry which is preliminary data.</text>
</comment>
<proteinExistence type="predicted"/>
<dbReference type="EMBL" id="JAATJH010000003">
    <property type="protein sequence ID" value="NJC26891.1"/>
    <property type="molecule type" value="Genomic_DNA"/>
</dbReference>
<keyword evidence="3" id="KW-1185">Reference proteome</keyword>
<dbReference type="InterPro" id="IPR026444">
    <property type="entry name" value="Secre_tail"/>
</dbReference>
<reference evidence="2 3" key="1">
    <citation type="submission" date="2020-03" db="EMBL/GenBank/DDBJ databases">
        <title>Genomic Encyclopedia of Type Strains, Phase IV (KMG-IV): sequencing the most valuable type-strain genomes for metagenomic binning, comparative biology and taxonomic classification.</title>
        <authorList>
            <person name="Goeker M."/>
        </authorList>
    </citation>
    <scope>NUCLEOTIDE SEQUENCE [LARGE SCALE GENOMIC DNA]</scope>
    <source>
        <strain evidence="2 3">DSM 105096</strain>
    </source>
</reference>
<protein>
    <recommendedName>
        <fullName evidence="1">Secretion system C-terminal sorting domain-containing protein</fullName>
    </recommendedName>
</protein>
<dbReference type="Pfam" id="PF18962">
    <property type="entry name" value="Por_Secre_tail"/>
    <property type="match status" value="1"/>
</dbReference>